<dbReference type="Proteomes" id="UP000480164">
    <property type="component" value="Unassembled WGS sequence"/>
</dbReference>
<gene>
    <name evidence="2" type="ORF">GK011_21065</name>
</gene>
<organism evidence="2 3">
    <name type="scientific">Erwinia sorbitola</name>
    <dbReference type="NCBI Taxonomy" id="2681984"/>
    <lineage>
        <taxon>Bacteria</taxon>
        <taxon>Pseudomonadati</taxon>
        <taxon>Pseudomonadota</taxon>
        <taxon>Gammaproteobacteria</taxon>
        <taxon>Enterobacterales</taxon>
        <taxon>Erwiniaceae</taxon>
        <taxon>Erwinia</taxon>
    </lineage>
</organism>
<accession>A0ABW9RGR0</accession>
<evidence type="ECO:0000313" key="2">
    <source>
        <dbReference type="EMBL" id="MTD29418.1"/>
    </source>
</evidence>
<feature type="compositionally biased region" description="Polar residues" evidence="1">
    <location>
        <begin position="71"/>
        <end position="81"/>
    </location>
</feature>
<reference evidence="2 3" key="1">
    <citation type="submission" date="2019-11" db="EMBL/GenBank/DDBJ databases">
        <title>Erwinia sp. nov., isolated from feces of birds in Tibet plateau of China.</title>
        <authorList>
            <person name="Ge Y."/>
        </authorList>
    </citation>
    <scope>NUCLEOTIDE SEQUENCE [LARGE SCALE GENOMIC DNA]</scope>
    <source>
        <strain evidence="2 3">J316</strain>
    </source>
</reference>
<name>A0ABW9RGR0_9GAMM</name>
<feature type="region of interest" description="Disordered" evidence="1">
    <location>
        <begin position="30"/>
        <end position="81"/>
    </location>
</feature>
<feature type="compositionally biased region" description="Basic and acidic residues" evidence="1">
    <location>
        <begin position="51"/>
        <end position="70"/>
    </location>
</feature>
<comment type="caution">
    <text evidence="2">The sequence shown here is derived from an EMBL/GenBank/DDBJ whole genome shotgun (WGS) entry which is preliminary data.</text>
</comment>
<feature type="compositionally biased region" description="Polar residues" evidence="1">
    <location>
        <begin position="35"/>
        <end position="50"/>
    </location>
</feature>
<evidence type="ECO:0000256" key="1">
    <source>
        <dbReference type="SAM" id="MobiDB-lite"/>
    </source>
</evidence>
<evidence type="ECO:0000313" key="3">
    <source>
        <dbReference type="Proteomes" id="UP000480164"/>
    </source>
</evidence>
<dbReference type="EMBL" id="WLZX01000017">
    <property type="protein sequence ID" value="MTD29418.1"/>
    <property type="molecule type" value="Genomic_DNA"/>
</dbReference>
<proteinExistence type="predicted"/>
<dbReference type="RefSeq" id="WP_154754629.1">
    <property type="nucleotide sequence ID" value="NZ_WLZX01000017.1"/>
</dbReference>
<protein>
    <submittedName>
        <fullName evidence="2">Uncharacterized protein</fullName>
    </submittedName>
</protein>
<keyword evidence="3" id="KW-1185">Reference proteome</keyword>
<sequence length="81" mass="9185">MEALDRNVTYGQARGYEQFYIDEFGSKIGVREENISPTNRGNKINSYDRNSTTRDPTRQKYFDDAYDSKKIGTSSKGDGGC</sequence>